<dbReference type="GO" id="GO:0004672">
    <property type="term" value="F:protein kinase activity"/>
    <property type="evidence" value="ECO:0007669"/>
    <property type="project" value="InterPro"/>
</dbReference>
<feature type="domain" description="Protein kinase" evidence="3">
    <location>
        <begin position="54"/>
        <end position="349"/>
    </location>
</feature>
<dbReference type="SMART" id="SM00220">
    <property type="entry name" value="S_TKc"/>
    <property type="match status" value="1"/>
</dbReference>
<keyword evidence="6" id="KW-1185">Reference proteome</keyword>
<evidence type="ECO:0000256" key="2">
    <source>
        <dbReference type="ARBA" id="ARBA00022840"/>
    </source>
</evidence>
<dbReference type="Proteomes" id="UP001153076">
    <property type="component" value="Unassembled WGS sequence"/>
</dbReference>
<keyword evidence="1" id="KW-0547">Nucleotide-binding</keyword>
<dbReference type="PANTHER" id="PTHR27001">
    <property type="entry name" value="OS01G0253100 PROTEIN"/>
    <property type="match status" value="1"/>
</dbReference>
<dbReference type="Gene3D" id="1.10.510.10">
    <property type="entry name" value="Transferase(Phosphotransferase) domain 1"/>
    <property type="match status" value="1"/>
</dbReference>
<dbReference type="AlphaFoldDB" id="A0A9Q1JPK0"/>
<dbReference type="OrthoDB" id="339325at2759"/>
<dbReference type="PANTHER" id="PTHR27001:SF585">
    <property type="entry name" value="OS02G0648100 PROTEIN"/>
    <property type="match status" value="1"/>
</dbReference>
<proteinExistence type="predicted"/>
<evidence type="ECO:0000256" key="1">
    <source>
        <dbReference type="ARBA" id="ARBA00022741"/>
    </source>
</evidence>
<organism evidence="4 6">
    <name type="scientific">Carnegiea gigantea</name>
    <dbReference type="NCBI Taxonomy" id="171969"/>
    <lineage>
        <taxon>Eukaryota</taxon>
        <taxon>Viridiplantae</taxon>
        <taxon>Streptophyta</taxon>
        <taxon>Embryophyta</taxon>
        <taxon>Tracheophyta</taxon>
        <taxon>Spermatophyta</taxon>
        <taxon>Magnoliopsida</taxon>
        <taxon>eudicotyledons</taxon>
        <taxon>Gunneridae</taxon>
        <taxon>Pentapetalae</taxon>
        <taxon>Caryophyllales</taxon>
        <taxon>Cactineae</taxon>
        <taxon>Cactaceae</taxon>
        <taxon>Cactoideae</taxon>
        <taxon>Echinocereeae</taxon>
        <taxon>Carnegiea</taxon>
    </lineage>
</organism>
<dbReference type="EMBL" id="JAKOGI010000030">
    <property type="protein sequence ID" value="KAJ8448381.1"/>
    <property type="molecule type" value="Genomic_DNA"/>
</dbReference>
<protein>
    <recommendedName>
        <fullName evidence="3">Protein kinase domain-containing protein</fullName>
    </recommendedName>
</protein>
<evidence type="ECO:0000313" key="5">
    <source>
        <dbReference type="EMBL" id="KAJ8448381.1"/>
    </source>
</evidence>
<sequence length="359" mass="40079">MGYFWGCFGRGSSTPPENCDWVCPERASIDGGEAPVAAMVVKRFRWEEIERLTMNFEEVIGVGGYSMVYLAKFPDSTLGAVKIHNSSERLNQVFKNELEICQKLHHAHIVKLLGYCDERDEGVLVFEYIPNGNLQDCLHNQTLSSQNKTQKDPNLTLTWKQRMTIAYQLAQTLDHLHDNSNPHIIHGDIKSSNILLNDRLECQLSDFGCAHVGFSSLVKPSSSRVASMMVGSPGYMDPHFIMTGISSKKSDVYSFGVVLLELITGLEACTCSGERHVLLTSRIKTQDKFDVEKVVKMVDKRVLHGENRVNDEELKAIASIAGNCLYHLPSLRPSASEIGKMMREKIPSLCAILASSEKL</sequence>
<dbReference type="GO" id="GO:0005524">
    <property type="term" value="F:ATP binding"/>
    <property type="evidence" value="ECO:0007669"/>
    <property type="project" value="UniProtKB-KW"/>
</dbReference>
<evidence type="ECO:0000313" key="6">
    <source>
        <dbReference type="Proteomes" id="UP001153076"/>
    </source>
</evidence>
<accession>A0A9Q1JPK0</accession>
<evidence type="ECO:0000313" key="4">
    <source>
        <dbReference type="EMBL" id="KAJ8428647.1"/>
    </source>
</evidence>
<dbReference type="InterPro" id="IPR011009">
    <property type="entry name" value="Kinase-like_dom_sf"/>
</dbReference>
<dbReference type="Pfam" id="PF00069">
    <property type="entry name" value="Pkinase"/>
    <property type="match status" value="1"/>
</dbReference>
<keyword evidence="2" id="KW-0067">ATP-binding</keyword>
<reference evidence="4" key="1">
    <citation type="submission" date="2022-04" db="EMBL/GenBank/DDBJ databases">
        <title>Carnegiea gigantea Genome sequencing and assembly v2.</title>
        <authorList>
            <person name="Copetti D."/>
            <person name="Sanderson M.J."/>
            <person name="Burquez A."/>
            <person name="Wojciechowski M.F."/>
        </authorList>
    </citation>
    <scope>NUCLEOTIDE SEQUENCE</scope>
    <source>
        <strain evidence="4">SGP5-SGP5p</strain>
        <tissue evidence="4">Aerial part</tissue>
    </source>
</reference>
<gene>
    <name evidence="4" type="ORF">Cgig2_017146</name>
    <name evidence="5" type="ORF">Cgig2_022009</name>
</gene>
<dbReference type="Gene3D" id="3.30.200.20">
    <property type="entry name" value="Phosphorylase Kinase, domain 1"/>
    <property type="match status" value="1"/>
</dbReference>
<evidence type="ECO:0000259" key="3">
    <source>
        <dbReference type="PROSITE" id="PS50011"/>
    </source>
</evidence>
<dbReference type="SUPFAM" id="SSF56112">
    <property type="entry name" value="Protein kinase-like (PK-like)"/>
    <property type="match status" value="1"/>
</dbReference>
<dbReference type="InterPro" id="IPR008271">
    <property type="entry name" value="Ser/Thr_kinase_AS"/>
</dbReference>
<dbReference type="GO" id="GO:0005886">
    <property type="term" value="C:plasma membrane"/>
    <property type="evidence" value="ECO:0007669"/>
    <property type="project" value="TreeGrafter"/>
</dbReference>
<dbReference type="PROSITE" id="PS00108">
    <property type="entry name" value="PROTEIN_KINASE_ST"/>
    <property type="match status" value="1"/>
</dbReference>
<dbReference type="EMBL" id="JAKOGI010000986">
    <property type="protein sequence ID" value="KAJ8428647.1"/>
    <property type="molecule type" value="Genomic_DNA"/>
</dbReference>
<dbReference type="PROSITE" id="PS50011">
    <property type="entry name" value="PROTEIN_KINASE_DOM"/>
    <property type="match status" value="1"/>
</dbReference>
<dbReference type="InterPro" id="IPR000719">
    <property type="entry name" value="Prot_kinase_dom"/>
</dbReference>
<name>A0A9Q1JPK0_9CARY</name>
<comment type="caution">
    <text evidence="4">The sequence shown here is derived from an EMBL/GenBank/DDBJ whole genome shotgun (WGS) entry which is preliminary data.</text>
</comment>